<gene>
    <name evidence="2" type="ordered locus">Mhun_0936</name>
</gene>
<dbReference type="RefSeq" id="WP_011447965.1">
    <property type="nucleotide sequence ID" value="NC_007796.1"/>
</dbReference>
<dbReference type="Proteomes" id="UP000001941">
    <property type="component" value="Chromosome"/>
</dbReference>
<reference evidence="3" key="1">
    <citation type="journal article" date="2016" name="Stand. Genomic Sci.">
        <title>Complete genome sequence of Methanospirillum hungatei type strain JF1.</title>
        <authorList>
            <person name="Gunsalus R.P."/>
            <person name="Cook L.E."/>
            <person name="Crable B."/>
            <person name="Rohlin L."/>
            <person name="McDonald E."/>
            <person name="Mouttaki H."/>
            <person name="Sieber J.R."/>
            <person name="Poweleit N."/>
            <person name="Zhou H."/>
            <person name="Lapidus A.L."/>
            <person name="Daligault H.E."/>
            <person name="Land M."/>
            <person name="Gilna P."/>
            <person name="Ivanova N."/>
            <person name="Kyrpides N."/>
            <person name="Culley D.E."/>
            <person name="McInerney M.J."/>
        </authorList>
    </citation>
    <scope>NUCLEOTIDE SEQUENCE [LARGE SCALE GENOMIC DNA]</scope>
    <source>
        <strain evidence="3">ATCC 27890 / DSM 864 / NBRC 100397 / JF-1</strain>
    </source>
</reference>
<dbReference type="OrthoDB" id="116923at2157"/>
<dbReference type="KEGG" id="mhu:Mhun_0936"/>
<sequence>MNLRYVHTAITLVLLILICGPVSAYYLSIDAPAQVKVGEPILVTGSTNTPPPDKIDIIFSHSLNVPIEIERQSIQITEKGETTFNVTFKTDGLEKGNYKVEGLSQSQRDFSAGSRSIRVVKLIDRSDLITFTSPTWQEFEKILNIEAKISGYKENAIQMEVAKDHKTIFGPESIPVTGGRVKYELPISEPGTYEVSFTDYDGFIGKYSIVSEEKDQYHLTGPIETHEIPVASAIETDIKETVKPTATPSPVKVEKISGISAQAEVSRDNPGLFIISTNKTPITIQVSGNTDMVFEYKTSQDGASVKVNEEMGTSPEMVTISDSVSEIYLKVYPYSFKAAEKVTITADTAETISLSDVSAKAFGMPPRYGSNEQKGEETPVPVVLVLISLVIGMGVFIKRK</sequence>
<dbReference type="InParanoid" id="Q2FN59"/>
<keyword evidence="1" id="KW-0472">Membrane</keyword>
<evidence type="ECO:0000313" key="3">
    <source>
        <dbReference type="Proteomes" id="UP000001941"/>
    </source>
</evidence>
<evidence type="ECO:0000313" key="2">
    <source>
        <dbReference type="EMBL" id="ABD40686.1"/>
    </source>
</evidence>
<evidence type="ECO:0000256" key="1">
    <source>
        <dbReference type="SAM" id="Phobius"/>
    </source>
</evidence>
<feature type="transmembrane region" description="Helical" evidence="1">
    <location>
        <begin position="380"/>
        <end position="397"/>
    </location>
</feature>
<keyword evidence="3" id="KW-1185">Reference proteome</keyword>
<dbReference type="HOGENOM" id="CLU_759933_0_0_2"/>
<dbReference type="AlphaFoldDB" id="Q2FN59"/>
<organism evidence="2 3">
    <name type="scientific">Methanospirillum hungatei JF-1 (strain ATCC 27890 / DSM 864 / NBRC 100397 / JF-1)</name>
    <dbReference type="NCBI Taxonomy" id="323259"/>
    <lineage>
        <taxon>Archaea</taxon>
        <taxon>Methanobacteriati</taxon>
        <taxon>Methanobacteriota</taxon>
        <taxon>Stenosarchaea group</taxon>
        <taxon>Methanomicrobia</taxon>
        <taxon>Methanomicrobiales</taxon>
        <taxon>Methanospirillaceae</taxon>
        <taxon>Methanospirillum</taxon>
    </lineage>
</organism>
<proteinExistence type="predicted"/>
<keyword evidence="1" id="KW-0812">Transmembrane</keyword>
<keyword evidence="1" id="KW-1133">Transmembrane helix</keyword>
<dbReference type="EnsemblBacteria" id="ABD40686">
    <property type="protein sequence ID" value="ABD40686"/>
    <property type="gene ID" value="Mhun_0936"/>
</dbReference>
<dbReference type="EMBL" id="CP000254">
    <property type="protein sequence ID" value="ABD40686.1"/>
    <property type="molecule type" value="Genomic_DNA"/>
</dbReference>
<accession>Q2FN59</accession>
<dbReference type="eggNOG" id="arCOG06913">
    <property type="taxonomic scope" value="Archaea"/>
</dbReference>
<protein>
    <submittedName>
        <fullName evidence="2">Uncharacterized protein</fullName>
    </submittedName>
</protein>
<dbReference type="GeneID" id="3923058"/>
<name>Q2FN59_METHJ</name>